<dbReference type="STRING" id="1089455.MOPEL_074_00030"/>
<proteinExistence type="predicted"/>
<evidence type="ECO:0000256" key="1">
    <source>
        <dbReference type="SAM" id="MobiDB-lite"/>
    </source>
</evidence>
<feature type="compositionally biased region" description="Low complexity" evidence="1">
    <location>
        <begin position="303"/>
        <end position="313"/>
    </location>
</feature>
<reference evidence="2 3" key="1">
    <citation type="submission" date="2012-02" db="EMBL/GenBank/DDBJ databases">
        <title>Whole genome shotgun sequence of Mobilicoccus pelagius NBRC 104925.</title>
        <authorList>
            <person name="Yoshida Y."/>
            <person name="Hosoyama A."/>
            <person name="Tsuchikane K."/>
            <person name="Katsumata H."/>
            <person name="Yamazaki S."/>
            <person name="Fujita N."/>
        </authorList>
    </citation>
    <scope>NUCLEOTIDE SEQUENCE [LARGE SCALE GENOMIC DNA]</scope>
    <source>
        <strain evidence="2 3">NBRC 104925</strain>
    </source>
</reference>
<comment type="caution">
    <text evidence="2">The sequence shown here is derived from an EMBL/GenBank/DDBJ whole genome shotgun (WGS) entry which is preliminary data.</text>
</comment>
<sequence length="337" mass="36749">MEVWTLHHPQQGVIELEQGFDAEFVGRYPDWPVPDSDTDENGAPKSGVRAGIDAGPRERVERWVRNPPLRLQVTVDGRVVGRYSGTADGDLPLMGRRGITKLASVGSALSRSKPHLRIRANTFDDLLEVYYRDADSIIEVDPPAGSRGAKRREAMASSDVKRVAYPFLAGLGKAGWAIAIFVLGPIIGRLLPHWDVDLPDVPWPDLPPLPQIHLPVPGFPRIHLPVPHLDLPPLPDLPDLPPLPPWLVTVLEHDQFWKPVLIGLVLGVIGLRNHRRSEAEKARWAQTHPDGADAETTTDEGRAAAGDDAGVAGKPATADDVHPGAEPDVPDEADRIP</sequence>
<keyword evidence="3" id="KW-1185">Reference proteome</keyword>
<name>H5US08_9MICO</name>
<dbReference type="EMBL" id="BAFE01000053">
    <property type="protein sequence ID" value="GAB48516.1"/>
    <property type="molecule type" value="Genomic_DNA"/>
</dbReference>
<dbReference type="Proteomes" id="UP000004367">
    <property type="component" value="Unassembled WGS sequence"/>
</dbReference>
<feature type="region of interest" description="Disordered" evidence="1">
    <location>
        <begin position="279"/>
        <end position="337"/>
    </location>
</feature>
<evidence type="ECO:0000313" key="2">
    <source>
        <dbReference type="EMBL" id="GAB48516.1"/>
    </source>
</evidence>
<dbReference type="RefSeq" id="WP_009482414.1">
    <property type="nucleotide sequence ID" value="NZ_BAFE01000053.1"/>
</dbReference>
<feature type="region of interest" description="Disordered" evidence="1">
    <location>
        <begin position="28"/>
        <end position="51"/>
    </location>
</feature>
<organism evidence="2 3">
    <name type="scientific">Mobilicoccus pelagius NBRC 104925</name>
    <dbReference type="NCBI Taxonomy" id="1089455"/>
    <lineage>
        <taxon>Bacteria</taxon>
        <taxon>Bacillati</taxon>
        <taxon>Actinomycetota</taxon>
        <taxon>Actinomycetes</taxon>
        <taxon>Micrococcales</taxon>
        <taxon>Dermatophilaceae</taxon>
        <taxon>Mobilicoccus</taxon>
    </lineage>
</organism>
<evidence type="ECO:0000313" key="3">
    <source>
        <dbReference type="Proteomes" id="UP000004367"/>
    </source>
</evidence>
<dbReference type="eggNOG" id="ENOG5033V6Y">
    <property type="taxonomic scope" value="Bacteria"/>
</dbReference>
<dbReference type="OrthoDB" id="4870029at2"/>
<gene>
    <name evidence="2" type="ORF">MOPEL_074_00030</name>
</gene>
<dbReference type="AlphaFoldDB" id="H5US08"/>
<accession>H5US08</accession>
<protein>
    <submittedName>
        <fullName evidence="2">Uncharacterized protein</fullName>
    </submittedName>
</protein>